<evidence type="ECO:0000256" key="5">
    <source>
        <dbReference type="ARBA" id="ARBA00022833"/>
    </source>
</evidence>
<dbReference type="PANTHER" id="PTHR43808:SF8">
    <property type="entry name" value="PEPTIDASE M20 DIMERISATION DOMAIN-CONTAINING PROTEIN"/>
    <property type="match status" value="1"/>
</dbReference>
<reference evidence="7 8" key="1">
    <citation type="submission" date="2019-06" db="EMBL/GenBank/DDBJ databases">
        <title>Sequencing the genomes of 1000 actinobacteria strains.</title>
        <authorList>
            <person name="Klenk H.-P."/>
        </authorList>
    </citation>
    <scope>NUCLEOTIDE SEQUENCE [LARGE SCALE GENOMIC DNA]</scope>
    <source>
        <strain evidence="7 8">DSM 8803</strain>
    </source>
</reference>
<keyword evidence="5" id="KW-0862">Zinc</keyword>
<keyword evidence="4" id="KW-0378">Hydrolase</keyword>
<dbReference type="Pfam" id="PF07687">
    <property type="entry name" value="M20_dimer"/>
    <property type="match status" value="1"/>
</dbReference>
<protein>
    <submittedName>
        <fullName evidence="7">Acetylornithine deacetylase/succinyl-diaminopimelate desuccinylase-like protein</fullName>
    </submittedName>
</protein>
<evidence type="ECO:0000259" key="6">
    <source>
        <dbReference type="Pfam" id="PF07687"/>
    </source>
</evidence>
<dbReference type="GO" id="GO:0046872">
    <property type="term" value="F:metal ion binding"/>
    <property type="evidence" value="ECO:0007669"/>
    <property type="project" value="UniProtKB-KW"/>
</dbReference>
<dbReference type="EMBL" id="VFON01000001">
    <property type="protein sequence ID" value="TQL42391.1"/>
    <property type="molecule type" value="Genomic_DNA"/>
</dbReference>
<evidence type="ECO:0000256" key="4">
    <source>
        <dbReference type="ARBA" id="ARBA00022801"/>
    </source>
</evidence>
<dbReference type="PIRSF" id="PIRSF036696">
    <property type="entry name" value="ACY-1"/>
    <property type="match status" value="1"/>
</dbReference>
<dbReference type="RefSeq" id="WP_141885852.1">
    <property type="nucleotide sequence ID" value="NZ_BAAAUY010000007.1"/>
</dbReference>
<dbReference type="NCBIfam" id="NF005913">
    <property type="entry name" value="PRK07906.1"/>
    <property type="match status" value="1"/>
</dbReference>
<dbReference type="Gene3D" id="1.10.150.900">
    <property type="match status" value="1"/>
</dbReference>
<dbReference type="AlphaFoldDB" id="A0A542Y2V2"/>
<accession>A0A542Y2V2</accession>
<dbReference type="SUPFAM" id="SSF55031">
    <property type="entry name" value="Bacterial exopeptidase dimerisation domain"/>
    <property type="match status" value="1"/>
</dbReference>
<evidence type="ECO:0000256" key="2">
    <source>
        <dbReference type="ARBA" id="ARBA00006247"/>
    </source>
</evidence>
<name>A0A542Y2V2_9MICO</name>
<organism evidence="7 8">
    <name type="scientific">Leucobacter komagatae</name>
    <dbReference type="NCBI Taxonomy" id="55969"/>
    <lineage>
        <taxon>Bacteria</taxon>
        <taxon>Bacillati</taxon>
        <taxon>Actinomycetota</taxon>
        <taxon>Actinomycetes</taxon>
        <taxon>Micrococcales</taxon>
        <taxon>Microbacteriaceae</taxon>
        <taxon>Leucobacter</taxon>
    </lineage>
</organism>
<evidence type="ECO:0000256" key="1">
    <source>
        <dbReference type="ARBA" id="ARBA00001947"/>
    </source>
</evidence>
<feature type="domain" description="Peptidase M20 dimerisation" evidence="6">
    <location>
        <begin position="196"/>
        <end position="332"/>
    </location>
</feature>
<comment type="cofactor">
    <cofactor evidence="1">
        <name>Zn(2+)</name>
        <dbReference type="ChEBI" id="CHEBI:29105"/>
    </cofactor>
</comment>
<evidence type="ECO:0000256" key="3">
    <source>
        <dbReference type="ARBA" id="ARBA00022723"/>
    </source>
</evidence>
<comment type="similarity">
    <text evidence="2">Belongs to the peptidase M20A family.</text>
</comment>
<dbReference type="Gene3D" id="3.40.630.10">
    <property type="entry name" value="Zn peptidases"/>
    <property type="match status" value="1"/>
</dbReference>
<dbReference type="InterPro" id="IPR050072">
    <property type="entry name" value="Peptidase_M20A"/>
</dbReference>
<dbReference type="FunFam" id="1.10.150.900:FF:000002">
    <property type="entry name" value="M20/M25/M40 family peptidase"/>
    <property type="match status" value="1"/>
</dbReference>
<keyword evidence="3" id="KW-0479">Metal-binding</keyword>
<dbReference type="InterPro" id="IPR002933">
    <property type="entry name" value="Peptidase_M20"/>
</dbReference>
<dbReference type="InterPro" id="IPR011650">
    <property type="entry name" value="Peptidase_M20_dimer"/>
</dbReference>
<dbReference type="SUPFAM" id="SSF53187">
    <property type="entry name" value="Zn-dependent exopeptidases"/>
    <property type="match status" value="1"/>
</dbReference>
<dbReference type="Gene3D" id="3.30.70.360">
    <property type="match status" value="1"/>
</dbReference>
<dbReference type="GO" id="GO:0016787">
    <property type="term" value="F:hydrolase activity"/>
    <property type="evidence" value="ECO:0007669"/>
    <property type="project" value="UniProtKB-KW"/>
</dbReference>
<keyword evidence="8" id="KW-1185">Reference proteome</keyword>
<sequence>MAPELDVELSETARIARDLIRIDTSNRGEGDANPERPAADYVSAFLRDLGLDPVTIESDPGRASVVARVAGAQPELPALVLHGHLDVVPADPANWTVDPFEGVVKDGLLWGRGAVDMKDMDAMILTAIAELLRAGEKPRRDIILAFFADEENGGVYGSHYLVEHHPELFAGAGTAISEVGGYSIEIAGQRAYLVQTGEKALDWIRLRARGTAAHGSRVWHDNAVTKLAAAIAALGGHEWPIALCDTTRELLDEIATLVGADLTEINPEEMVLSLGKGAGLIQASLRNTTNPTVLKAGYKHNVIPDTAEALVDVRTLPAERDEVIAKIREIVGPDIEIETVHSDIGLEVPFAGELVEAMKAAIEAHDPGAKVLPYLLSGGTDNKALARLGITGYGFAPLRLPADLDFPGMFHGVDERVPLDALDFGHRVLADLLRSY</sequence>
<dbReference type="Pfam" id="PF01546">
    <property type="entry name" value="Peptidase_M20"/>
    <property type="match status" value="1"/>
</dbReference>
<dbReference type="STRING" id="55969.SD72_02275"/>
<comment type="caution">
    <text evidence="7">The sequence shown here is derived from an EMBL/GenBank/DDBJ whole genome shotgun (WGS) entry which is preliminary data.</text>
</comment>
<dbReference type="PANTHER" id="PTHR43808">
    <property type="entry name" value="ACETYLORNITHINE DEACETYLASE"/>
    <property type="match status" value="1"/>
</dbReference>
<dbReference type="Proteomes" id="UP000319094">
    <property type="component" value="Unassembled WGS sequence"/>
</dbReference>
<dbReference type="InterPro" id="IPR036264">
    <property type="entry name" value="Bact_exopeptidase_dim_dom"/>
</dbReference>
<dbReference type="OrthoDB" id="7055905at2"/>
<evidence type="ECO:0000313" key="7">
    <source>
        <dbReference type="EMBL" id="TQL42391.1"/>
    </source>
</evidence>
<gene>
    <name evidence="7" type="ORF">FB468_0383</name>
</gene>
<evidence type="ECO:0000313" key="8">
    <source>
        <dbReference type="Proteomes" id="UP000319094"/>
    </source>
</evidence>
<proteinExistence type="inferred from homology"/>